<sequence>METPDRADIAEVTTYVIGECTRFGTRLRTLTRRLGHAPAVAAEREELTQAIAYVNAALADLLVTVHPVQHEDLQQLLSANGHRHPSRERGPREPAEAGASGPATRQHPSVRDLPWVATA</sequence>
<protein>
    <recommendedName>
        <fullName evidence="4">Transposase</fullName>
    </recommendedName>
</protein>
<evidence type="ECO:0008006" key="4">
    <source>
        <dbReference type="Google" id="ProtNLM"/>
    </source>
</evidence>
<accession>A0ABV5SEY8</accession>
<gene>
    <name evidence="2" type="ORF">ACFFSA_41270</name>
</gene>
<evidence type="ECO:0000313" key="3">
    <source>
        <dbReference type="Proteomes" id="UP001589532"/>
    </source>
</evidence>
<dbReference type="EMBL" id="JBHMBW010000062">
    <property type="protein sequence ID" value="MFB9629544.1"/>
    <property type="molecule type" value="Genomic_DNA"/>
</dbReference>
<dbReference type="Proteomes" id="UP001589532">
    <property type="component" value="Unassembled WGS sequence"/>
</dbReference>
<proteinExistence type="predicted"/>
<name>A0ABV5SEY8_9ACTN</name>
<feature type="region of interest" description="Disordered" evidence="1">
    <location>
        <begin position="74"/>
        <end position="119"/>
    </location>
</feature>
<reference evidence="2 3" key="1">
    <citation type="submission" date="2024-09" db="EMBL/GenBank/DDBJ databases">
        <authorList>
            <person name="Sun Q."/>
            <person name="Mori K."/>
        </authorList>
    </citation>
    <scope>NUCLEOTIDE SEQUENCE [LARGE SCALE GENOMIC DNA]</scope>
    <source>
        <strain evidence="2 3">JCM 3143</strain>
    </source>
</reference>
<organism evidence="2 3">
    <name type="scientific">Nonomuraea helvata</name>
    <dbReference type="NCBI Taxonomy" id="37484"/>
    <lineage>
        <taxon>Bacteria</taxon>
        <taxon>Bacillati</taxon>
        <taxon>Actinomycetota</taxon>
        <taxon>Actinomycetes</taxon>
        <taxon>Streptosporangiales</taxon>
        <taxon>Streptosporangiaceae</taxon>
        <taxon>Nonomuraea</taxon>
    </lineage>
</organism>
<dbReference type="RefSeq" id="WP_344989905.1">
    <property type="nucleotide sequence ID" value="NZ_BAAAXV010000005.1"/>
</dbReference>
<evidence type="ECO:0000256" key="1">
    <source>
        <dbReference type="SAM" id="MobiDB-lite"/>
    </source>
</evidence>
<comment type="caution">
    <text evidence="2">The sequence shown here is derived from an EMBL/GenBank/DDBJ whole genome shotgun (WGS) entry which is preliminary data.</text>
</comment>
<evidence type="ECO:0000313" key="2">
    <source>
        <dbReference type="EMBL" id="MFB9629544.1"/>
    </source>
</evidence>
<keyword evidence="3" id="KW-1185">Reference proteome</keyword>